<proteinExistence type="predicted"/>
<protein>
    <submittedName>
        <fullName evidence="7">Vitamin K-dependent gamma-carboxylase</fullName>
    </submittedName>
</protein>
<dbReference type="SMART" id="SM00752">
    <property type="entry name" value="HTTM"/>
    <property type="match status" value="1"/>
</dbReference>
<dbReference type="InterPro" id="IPR053934">
    <property type="entry name" value="HTTM_dom"/>
</dbReference>
<evidence type="ECO:0000313" key="8">
    <source>
        <dbReference type="Proteomes" id="UP000199062"/>
    </source>
</evidence>
<evidence type="ECO:0000259" key="6">
    <source>
        <dbReference type="SMART" id="SM00752"/>
    </source>
</evidence>
<feature type="transmembrane region" description="Helical" evidence="5">
    <location>
        <begin position="256"/>
        <end position="281"/>
    </location>
</feature>
<dbReference type="InterPro" id="IPR011020">
    <property type="entry name" value="HTTM-like"/>
</dbReference>
<feature type="domain" description="HTTM-like" evidence="6">
    <location>
        <begin position="19"/>
        <end position="285"/>
    </location>
</feature>
<evidence type="ECO:0000256" key="4">
    <source>
        <dbReference type="ARBA" id="ARBA00023136"/>
    </source>
</evidence>
<keyword evidence="4 5" id="KW-0472">Membrane</keyword>
<evidence type="ECO:0000256" key="3">
    <source>
        <dbReference type="ARBA" id="ARBA00022989"/>
    </source>
</evidence>
<evidence type="ECO:0000256" key="5">
    <source>
        <dbReference type="SAM" id="Phobius"/>
    </source>
</evidence>
<keyword evidence="3 5" id="KW-1133">Transmembrane helix</keyword>
<organism evidence="7 8">
    <name type="scientific">Halomicrobium zhouii</name>
    <dbReference type="NCBI Taxonomy" id="767519"/>
    <lineage>
        <taxon>Archaea</taxon>
        <taxon>Methanobacteriati</taxon>
        <taxon>Methanobacteriota</taxon>
        <taxon>Stenosarchaea group</taxon>
        <taxon>Halobacteria</taxon>
        <taxon>Halobacteriales</taxon>
        <taxon>Haloarculaceae</taxon>
        <taxon>Halomicrobium</taxon>
    </lineage>
</organism>
<dbReference type="GO" id="GO:0012505">
    <property type="term" value="C:endomembrane system"/>
    <property type="evidence" value="ECO:0007669"/>
    <property type="project" value="UniProtKB-SubCell"/>
</dbReference>
<dbReference type="Proteomes" id="UP000199062">
    <property type="component" value="Unassembled WGS sequence"/>
</dbReference>
<feature type="transmembrane region" description="Helical" evidence="5">
    <location>
        <begin position="82"/>
        <end position="101"/>
    </location>
</feature>
<dbReference type="STRING" id="767519.SAMN05216559_3843"/>
<dbReference type="InterPro" id="IPR052964">
    <property type="entry name" value="Sporulation_signal_mat"/>
</dbReference>
<accession>A0A1I6M6W2</accession>
<evidence type="ECO:0000256" key="1">
    <source>
        <dbReference type="ARBA" id="ARBA00004127"/>
    </source>
</evidence>
<feature type="transmembrane region" description="Helical" evidence="5">
    <location>
        <begin position="131"/>
        <end position="150"/>
    </location>
</feature>
<feature type="transmembrane region" description="Helical" evidence="5">
    <location>
        <begin position="162"/>
        <end position="184"/>
    </location>
</feature>
<comment type="subcellular location">
    <subcellularLocation>
        <location evidence="1">Endomembrane system</location>
        <topology evidence="1">Multi-pass membrane protein</topology>
    </subcellularLocation>
</comment>
<feature type="transmembrane region" description="Helical" evidence="5">
    <location>
        <begin position="330"/>
        <end position="348"/>
    </location>
</feature>
<name>A0A1I6M6W2_9EURY</name>
<dbReference type="EMBL" id="FOZK01000005">
    <property type="protein sequence ID" value="SFS11363.1"/>
    <property type="molecule type" value="Genomic_DNA"/>
</dbReference>
<evidence type="ECO:0000313" key="7">
    <source>
        <dbReference type="EMBL" id="SFS11363.1"/>
    </source>
</evidence>
<dbReference type="Pfam" id="PF05090">
    <property type="entry name" value="HTTM"/>
    <property type="match status" value="1"/>
</dbReference>
<evidence type="ECO:0000256" key="2">
    <source>
        <dbReference type="ARBA" id="ARBA00022692"/>
    </source>
</evidence>
<keyword evidence="2 5" id="KW-0812">Transmembrane</keyword>
<dbReference type="OrthoDB" id="327281at2157"/>
<dbReference type="PANTHER" id="PTHR39535:SF2">
    <property type="entry name" value="HTTM DOMAIN-CONTAINING PROTEIN"/>
    <property type="match status" value="1"/>
</dbReference>
<reference evidence="7 8" key="1">
    <citation type="submission" date="2016-10" db="EMBL/GenBank/DDBJ databases">
        <authorList>
            <person name="de Groot N.N."/>
        </authorList>
    </citation>
    <scope>NUCLEOTIDE SEQUENCE [LARGE SCALE GENOMIC DNA]</scope>
    <source>
        <strain evidence="7 8">CGMCC 1.10457</strain>
    </source>
</reference>
<feature type="transmembrane region" description="Helical" evidence="5">
    <location>
        <begin position="223"/>
        <end position="244"/>
    </location>
</feature>
<dbReference type="AlphaFoldDB" id="A0A1I6M6W2"/>
<sequence>MSLPAGRRWQRVRALLEPRLGVDARALGAVRIGLGVLLLADLAMRATHLRAHYTDAGVLPRWALLTERSELSIHLAAGSVELVGALFAVQALVAVAFLVGYRTRVASVLAWLLWASLHARMPLVLNGGDTLLRLVLFWAMFAPMGARFSVDALRTGGREGRVLSIGTVGLLCQVVLMYAANVAMKHDGDVWLRGDGLAYAMSLEQFTTPLGDALAGMPGVMVALNWAIVVLWTAAPLLILLTWWPRAALAASFVGAHLGMFLTMHLGLFPFVAVVALTAFVPPVVWDRLIPEDTGRWTPSWARTVAERGSVGLSFADDDVARHARRGVRLTALAVAVTSLVFVGLWNVQLVDDRTSYSTEHRDIVPQPLDRWGETLQLPQYWTMFAPDPLRDDGWYVMPGTLTNGTQVDVYRGGAPVSFDKPADVSAQYDDARSRKYMMNLWQRSYSDYRLYYGQYHCREWNDDRDRGARLETFRIVYVLEQTGPDGDEPPEQRTIWRHDCFGG</sequence>
<keyword evidence="8" id="KW-1185">Reference proteome</keyword>
<gene>
    <name evidence="7" type="ORF">SAMN05216559_3843</name>
</gene>
<dbReference type="PANTHER" id="PTHR39535">
    <property type="entry name" value="SPORULATION-DELAYING PROTEIN SDPB"/>
    <property type="match status" value="1"/>
</dbReference>
<dbReference type="RefSeq" id="WP_089818770.1">
    <property type="nucleotide sequence ID" value="NZ_FOZK01000005.1"/>
</dbReference>